<feature type="compositionally biased region" description="Polar residues" evidence="1">
    <location>
        <begin position="253"/>
        <end position="266"/>
    </location>
</feature>
<protein>
    <submittedName>
        <fullName evidence="2">Uncharacterized protein</fullName>
    </submittedName>
</protein>
<accession>A0A6S6TNU2</accession>
<evidence type="ECO:0000313" key="2">
    <source>
        <dbReference type="EMBL" id="CAA6816559.1"/>
    </source>
</evidence>
<dbReference type="AlphaFoldDB" id="A0A6S6TNU2"/>
<sequence>MINSKQTTQALNLTNLYLSNKKDQFDIKIDPFFLLNPTVKKQTPMKIILTLSFFLLLLISCSNEKEKTYPITSIRSYIDDNIEYKTINSTYEDSSTLIMSSIHTLTNEMSSYSFSRTYFDSVRTTYSKTTMWSAQRPNDKGDYYYSERTSIDHTTRNSSKKITNDVSLHSKNEIPYQKRLDLMAWPMNQLTFISTKKDSVITGNYSSDSISYQYKIEKRSTMWLTGKEDAFMVLKNTNDTIFMSLTSSSSSSFKNPKTSEWSSSRE</sequence>
<organism evidence="2">
    <name type="scientific">uncultured Sulfurovum sp</name>
    <dbReference type="NCBI Taxonomy" id="269237"/>
    <lineage>
        <taxon>Bacteria</taxon>
        <taxon>Pseudomonadati</taxon>
        <taxon>Campylobacterota</taxon>
        <taxon>Epsilonproteobacteria</taxon>
        <taxon>Campylobacterales</taxon>
        <taxon>Sulfurovaceae</taxon>
        <taxon>Sulfurovum</taxon>
        <taxon>environmental samples</taxon>
    </lineage>
</organism>
<feature type="region of interest" description="Disordered" evidence="1">
    <location>
        <begin position="247"/>
        <end position="266"/>
    </location>
</feature>
<proteinExistence type="predicted"/>
<dbReference type="EMBL" id="CACVAS010000089">
    <property type="protein sequence ID" value="CAA6816559.1"/>
    <property type="molecule type" value="Genomic_DNA"/>
</dbReference>
<evidence type="ECO:0000256" key="1">
    <source>
        <dbReference type="SAM" id="MobiDB-lite"/>
    </source>
</evidence>
<reference evidence="2" key="1">
    <citation type="submission" date="2020-01" db="EMBL/GenBank/DDBJ databases">
        <authorList>
            <person name="Meier V. D."/>
            <person name="Meier V D."/>
        </authorList>
    </citation>
    <scope>NUCLEOTIDE SEQUENCE</scope>
    <source>
        <strain evidence="2">HLG_WM_MAG_01</strain>
    </source>
</reference>
<gene>
    <name evidence="2" type="ORF">HELGO_WM96744</name>
</gene>
<name>A0A6S6TNU2_9BACT</name>